<dbReference type="AlphaFoldDB" id="A0A1C3NNX8"/>
<organism evidence="1 2">
    <name type="scientific">Xanthomonas bromi</name>
    <dbReference type="NCBI Taxonomy" id="56449"/>
    <lineage>
        <taxon>Bacteria</taxon>
        <taxon>Pseudomonadati</taxon>
        <taxon>Pseudomonadota</taxon>
        <taxon>Gammaproteobacteria</taxon>
        <taxon>Lysobacterales</taxon>
        <taxon>Lysobacteraceae</taxon>
        <taxon>Xanthomonas</taxon>
    </lineage>
</organism>
<reference evidence="1 2" key="1">
    <citation type="submission" date="2016-06" db="EMBL/GenBank/DDBJ databases">
        <authorList>
            <person name="Kjaerup R.B."/>
            <person name="Dalgaard T.S."/>
            <person name="Juul-Madsen H.R."/>
        </authorList>
    </citation>
    <scope>NUCLEOTIDE SEQUENCE [LARGE SCALE GENOMIC DNA]</scope>
    <source>
        <strain evidence="1">LMG947</strain>
    </source>
</reference>
<sequence length="122" mass="13410">MTRWFCLLRSEVVMRTKSSPVRAKIVATPPVALAKRSTASKWRFSACLPARSDGVFCSPMATVLARSSSRAPVGSMSSKTLPRRRVPSLRVTSYIATDCCISRVLERSSALPCDSMSPADWR</sequence>
<protein>
    <submittedName>
        <fullName evidence="1">Putative secreted protein</fullName>
    </submittedName>
</protein>
<evidence type="ECO:0000313" key="1">
    <source>
        <dbReference type="EMBL" id="SBV52089.1"/>
    </source>
</evidence>
<proteinExistence type="predicted"/>
<name>A0A1C3NNX8_9XANT</name>
<gene>
    <name evidence="1" type="ORF">XBLMG947_2879</name>
</gene>
<dbReference type="Proteomes" id="UP000092503">
    <property type="component" value="Unassembled WGS sequence"/>
</dbReference>
<dbReference type="EMBL" id="FLTX01000042">
    <property type="protein sequence ID" value="SBV52089.1"/>
    <property type="molecule type" value="Genomic_DNA"/>
</dbReference>
<accession>A0A1C3NNX8</accession>
<evidence type="ECO:0000313" key="2">
    <source>
        <dbReference type="Proteomes" id="UP000092503"/>
    </source>
</evidence>